<dbReference type="RefSeq" id="WP_281796380.1">
    <property type="nucleotide sequence ID" value="NZ_BSDR01000001.1"/>
</dbReference>
<name>A0A9W6FWL8_9BACT</name>
<keyword evidence="1" id="KW-0472">Membrane</keyword>
<organism evidence="2 3">
    <name type="scientific">Desulforhabdus amnigena</name>
    <dbReference type="NCBI Taxonomy" id="40218"/>
    <lineage>
        <taxon>Bacteria</taxon>
        <taxon>Pseudomonadati</taxon>
        <taxon>Thermodesulfobacteriota</taxon>
        <taxon>Syntrophobacteria</taxon>
        <taxon>Syntrophobacterales</taxon>
        <taxon>Syntrophobacteraceae</taxon>
        <taxon>Desulforhabdus</taxon>
    </lineage>
</organism>
<sequence length="109" mass="12217">MKKQSDEIRKVEEALIHFHRKPRCHSIDPAWQEDVMSRIVREAPPRSVPALNGSGTARTAWRFALAASLVALLLAGYLIVSNRDVQYQMAELILDDSTNADLAGSFINR</sequence>
<keyword evidence="1" id="KW-0812">Transmembrane</keyword>
<feature type="transmembrane region" description="Helical" evidence="1">
    <location>
        <begin position="60"/>
        <end position="80"/>
    </location>
</feature>
<dbReference type="Proteomes" id="UP001144372">
    <property type="component" value="Unassembled WGS sequence"/>
</dbReference>
<protein>
    <recommendedName>
        <fullName evidence="4">DUF3619 family protein</fullName>
    </recommendedName>
</protein>
<dbReference type="AlphaFoldDB" id="A0A9W6FWL8"/>
<keyword evidence="1" id="KW-1133">Transmembrane helix</keyword>
<evidence type="ECO:0000313" key="2">
    <source>
        <dbReference type="EMBL" id="GLI36167.1"/>
    </source>
</evidence>
<accession>A0A9W6FWL8</accession>
<evidence type="ECO:0008006" key="4">
    <source>
        <dbReference type="Google" id="ProtNLM"/>
    </source>
</evidence>
<comment type="caution">
    <text evidence="2">The sequence shown here is derived from an EMBL/GenBank/DDBJ whole genome shotgun (WGS) entry which is preliminary data.</text>
</comment>
<keyword evidence="3" id="KW-1185">Reference proteome</keyword>
<evidence type="ECO:0000256" key="1">
    <source>
        <dbReference type="SAM" id="Phobius"/>
    </source>
</evidence>
<evidence type="ECO:0000313" key="3">
    <source>
        <dbReference type="Proteomes" id="UP001144372"/>
    </source>
</evidence>
<dbReference type="EMBL" id="BSDR01000001">
    <property type="protein sequence ID" value="GLI36167.1"/>
    <property type="molecule type" value="Genomic_DNA"/>
</dbReference>
<gene>
    <name evidence="2" type="ORF">DAMNIGENAA_36000</name>
</gene>
<proteinExistence type="predicted"/>
<reference evidence="2" key="1">
    <citation type="submission" date="2022-12" db="EMBL/GenBank/DDBJ databases">
        <title>Reference genome sequencing for broad-spectrum identification of bacterial and archaeal isolates by mass spectrometry.</title>
        <authorList>
            <person name="Sekiguchi Y."/>
            <person name="Tourlousse D.M."/>
        </authorList>
    </citation>
    <scope>NUCLEOTIDE SEQUENCE</scope>
    <source>
        <strain evidence="2">ASRB1</strain>
    </source>
</reference>